<evidence type="ECO:0000313" key="6">
    <source>
        <dbReference type="EMBL" id="GAA4255839.1"/>
    </source>
</evidence>
<sequence length="201" mass="21793">MNRKAEARDRILRAAIDTLARQGFAAATARAIAVTGGFAPGVIYYHFDDLDDLFLAAMRYTSDQRMERYVERTATTGDPPSMLQALRELYAEDVATGHIAAVQELVVGAGTSARLAEGVRAEIARWEEYAETLLRRLTAGTPLEDLIPARAAATAVMAFYLGLEMLTHLDGDRARGEALFAAAEPLAALLGIFLPPPDERA</sequence>
<dbReference type="RefSeq" id="WP_345132847.1">
    <property type="nucleotide sequence ID" value="NZ_BAABAT010000022.1"/>
</dbReference>
<dbReference type="InterPro" id="IPR009057">
    <property type="entry name" value="Homeodomain-like_sf"/>
</dbReference>
<keyword evidence="7" id="KW-1185">Reference proteome</keyword>
<dbReference type="PANTHER" id="PTHR47506:SF1">
    <property type="entry name" value="HTH-TYPE TRANSCRIPTIONAL REGULATOR YJDC"/>
    <property type="match status" value="1"/>
</dbReference>
<organism evidence="6 7">
    <name type="scientific">Dactylosporangium darangshiense</name>
    <dbReference type="NCBI Taxonomy" id="579108"/>
    <lineage>
        <taxon>Bacteria</taxon>
        <taxon>Bacillati</taxon>
        <taxon>Actinomycetota</taxon>
        <taxon>Actinomycetes</taxon>
        <taxon>Micromonosporales</taxon>
        <taxon>Micromonosporaceae</taxon>
        <taxon>Dactylosporangium</taxon>
    </lineage>
</organism>
<dbReference type="InterPro" id="IPR001647">
    <property type="entry name" value="HTH_TetR"/>
</dbReference>
<gene>
    <name evidence="6" type="ORF">GCM10022255_066230</name>
</gene>
<dbReference type="PROSITE" id="PS50977">
    <property type="entry name" value="HTH_TETR_2"/>
    <property type="match status" value="1"/>
</dbReference>
<keyword evidence="3" id="KW-0804">Transcription</keyword>
<feature type="domain" description="HTH tetR-type" evidence="5">
    <location>
        <begin position="5"/>
        <end position="65"/>
    </location>
</feature>
<dbReference type="Proteomes" id="UP001500620">
    <property type="component" value="Unassembled WGS sequence"/>
</dbReference>
<keyword evidence="1" id="KW-0805">Transcription regulation</keyword>
<evidence type="ECO:0000256" key="3">
    <source>
        <dbReference type="ARBA" id="ARBA00023163"/>
    </source>
</evidence>
<name>A0ABP8DH16_9ACTN</name>
<dbReference type="PANTHER" id="PTHR47506">
    <property type="entry name" value="TRANSCRIPTIONAL REGULATORY PROTEIN"/>
    <property type="match status" value="1"/>
</dbReference>
<protein>
    <recommendedName>
        <fullName evidence="5">HTH tetR-type domain-containing protein</fullName>
    </recommendedName>
</protein>
<evidence type="ECO:0000256" key="4">
    <source>
        <dbReference type="PROSITE-ProRule" id="PRU00335"/>
    </source>
</evidence>
<accession>A0ABP8DH16</accession>
<dbReference type="EMBL" id="BAABAT010000022">
    <property type="protein sequence ID" value="GAA4255839.1"/>
    <property type="molecule type" value="Genomic_DNA"/>
</dbReference>
<proteinExistence type="predicted"/>
<dbReference type="SUPFAM" id="SSF46689">
    <property type="entry name" value="Homeodomain-like"/>
    <property type="match status" value="1"/>
</dbReference>
<keyword evidence="2 4" id="KW-0238">DNA-binding</keyword>
<reference evidence="7" key="1">
    <citation type="journal article" date="2019" name="Int. J. Syst. Evol. Microbiol.">
        <title>The Global Catalogue of Microorganisms (GCM) 10K type strain sequencing project: providing services to taxonomists for standard genome sequencing and annotation.</title>
        <authorList>
            <consortium name="The Broad Institute Genomics Platform"/>
            <consortium name="The Broad Institute Genome Sequencing Center for Infectious Disease"/>
            <person name="Wu L."/>
            <person name="Ma J."/>
        </authorList>
    </citation>
    <scope>NUCLEOTIDE SEQUENCE [LARGE SCALE GENOMIC DNA]</scope>
    <source>
        <strain evidence="7">JCM 17441</strain>
    </source>
</reference>
<comment type="caution">
    <text evidence="6">The sequence shown here is derived from an EMBL/GenBank/DDBJ whole genome shotgun (WGS) entry which is preliminary data.</text>
</comment>
<evidence type="ECO:0000256" key="2">
    <source>
        <dbReference type="ARBA" id="ARBA00023125"/>
    </source>
</evidence>
<feature type="DNA-binding region" description="H-T-H motif" evidence="4">
    <location>
        <begin position="28"/>
        <end position="47"/>
    </location>
</feature>
<evidence type="ECO:0000256" key="1">
    <source>
        <dbReference type="ARBA" id="ARBA00023015"/>
    </source>
</evidence>
<dbReference type="SUPFAM" id="SSF48498">
    <property type="entry name" value="Tetracyclin repressor-like, C-terminal domain"/>
    <property type="match status" value="1"/>
</dbReference>
<evidence type="ECO:0000313" key="7">
    <source>
        <dbReference type="Proteomes" id="UP001500620"/>
    </source>
</evidence>
<dbReference type="InterPro" id="IPR036271">
    <property type="entry name" value="Tet_transcr_reg_TetR-rel_C_sf"/>
</dbReference>
<dbReference type="Pfam" id="PF00440">
    <property type="entry name" value="TetR_N"/>
    <property type="match status" value="1"/>
</dbReference>
<dbReference type="PRINTS" id="PR00455">
    <property type="entry name" value="HTHTETR"/>
</dbReference>
<evidence type="ECO:0000259" key="5">
    <source>
        <dbReference type="PROSITE" id="PS50977"/>
    </source>
</evidence>
<dbReference type="Gene3D" id="1.10.357.10">
    <property type="entry name" value="Tetracycline Repressor, domain 2"/>
    <property type="match status" value="1"/>
</dbReference>